<dbReference type="EMBL" id="PHIG01000039">
    <property type="protein sequence ID" value="PJK28677.1"/>
    <property type="molecule type" value="Genomic_DNA"/>
</dbReference>
<dbReference type="Gene3D" id="3.40.630.30">
    <property type="match status" value="1"/>
</dbReference>
<dbReference type="PROSITE" id="PS51186">
    <property type="entry name" value="GNAT"/>
    <property type="match status" value="1"/>
</dbReference>
<dbReference type="RefSeq" id="WP_109792363.1">
    <property type="nucleotide sequence ID" value="NZ_PHIG01000039.1"/>
</dbReference>
<dbReference type="Proteomes" id="UP000229498">
    <property type="component" value="Unassembled WGS sequence"/>
</dbReference>
<dbReference type="PANTHER" id="PTHR43877">
    <property type="entry name" value="AMINOALKYLPHOSPHONATE N-ACETYLTRANSFERASE-RELATED-RELATED"/>
    <property type="match status" value="1"/>
</dbReference>
<keyword evidence="2" id="KW-0012">Acyltransferase</keyword>
<sequence length="162" mass="18063">MHAIRDARPDEAGLLGLLWHDAWHESHAPCVPPPLTRLRSLESFQSRIARMLANTRVACAGAEPVGFRTLKDDELHQIFVRADARGTGAAAALLADGETGLRRAGVRTAWLACAVGNDWAARFYEKHGWHVARTEIEQVETGAGESSFPLRVRRYEKRLDER</sequence>
<comment type="caution">
    <text evidence="4">The sequence shown here is derived from an EMBL/GenBank/DDBJ whole genome shotgun (WGS) entry which is preliminary data.</text>
</comment>
<dbReference type="InterPro" id="IPR050832">
    <property type="entry name" value="Bact_Acetyltransf"/>
</dbReference>
<organism evidence="4 5">
    <name type="scientific">Minwuia thermotolerans</name>
    <dbReference type="NCBI Taxonomy" id="2056226"/>
    <lineage>
        <taxon>Bacteria</taxon>
        <taxon>Pseudomonadati</taxon>
        <taxon>Pseudomonadota</taxon>
        <taxon>Alphaproteobacteria</taxon>
        <taxon>Minwuiales</taxon>
        <taxon>Minwuiaceae</taxon>
        <taxon>Minwuia</taxon>
    </lineage>
</organism>
<dbReference type="AlphaFoldDB" id="A0A2M9FYZ1"/>
<dbReference type="InterPro" id="IPR000182">
    <property type="entry name" value="GNAT_dom"/>
</dbReference>
<proteinExistence type="predicted"/>
<dbReference type="GO" id="GO:0016747">
    <property type="term" value="F:acyltransferase activity, transferring groups other than amino-acyl groups"/>
    <property type="evidence" value="ECO:0007669"/>
    <property type="project" value="InterPro"/>
</dbReference>
<dbReference type="Pfam" id="PF00583">
    <property type="entry name" value="Acetyltransf_1"/>
    <property type="match status" value="1"/>
</dbReference>
<evidence type="ECO:0000256" key="2">
    <source>
        <dbReference type="ARBA" id="ARBA00023315"/>
    </source>
</evidence>
<dbReference type="SUPFAM" id="SSF55729">
    <property type="entry name" value="Acyl-CoA N-acyltransferases (Nat)"/>
    <property type="match status" value="1"/>
</dbReference>
<reference evidence="4 5" key="1">
    <citation type="submission" date="2017-11" db="EMBL/GenBank/DDBJ databases">
        <title>Draft genome sequence of Rhizobiales bacterium SY3-13.</title>
        <authorList>
            <person name="Sun C."/>
        </authorList>
    </citation>
    <scope>NUCLEOTIDE SEQUENCE [LARGE SCALE GENOMIC DNA]</scope>
    <source>
        <strain evidence="4 5">SY3-13</strain>
    </source>
</reference>
<gene>
    <name evidence="4" type="ORF">CVT23_15145</name>
</gene>
<name>A0A2M9FYZ1_9PROT</name>
<evidence type="ECO:0000256" key="1">
    <source>
        <dbReference type="ARBA" id="ARBA00022679"/>
    </source>
</evidence>
<feature type="domain" description="N-acetyltransferase" evidence="3">
    <location>
        <begin position="2"/>
        <end position="151"/>
    </location>
</feature>
<evidence type="ECO:0000313" key="4">
    <source>
        <dbReference type="EMBL" id="PJK28677.1"/>
    </source>
</evidence>
<protein>
    <submittedName>
        <fullName evidence="4">GNAT family N-acetyltransferase</fullName>
    </submittedName>
</protein>
<dbReference type="InterPro" id="IPR016181">
    <property type="entry name" value="Acyl_CoA_acyltransferase"/>
</dbReference>
<keyword evidence="1 4" id="KW-0808">Transferase</keyword>
<accession>A0A2M9FYZ1</accession>
<evidence type="ECO:0000259" key="3">
    <source>
        <dbReference type="PROSITE" id="PS51186"/>
    </source>
</evidence>
<evidence type="ECO:0000313" key="5">
    <source>
        <dbReference type="Proteomes" id="UP000229498"/>
    </source>
</evidence>
<keyword evidence="5" id="KW-1185">Reference proteome</keyword>
<dbReference type="OrthoDB" id="2135706at2"/>